<dbReference type="OrthoDB" id="190201at2759"/>
<sequence>MDASPELFVALPTRVKICYQTIGNPADPAVVLIPGGSGSMLEWRDGMLALFSPPENPHFLIRFDSRDTGLSTEFPVPGGYTLGDMAGDIEGLVDHIGLTNGFHIVGPSMGGPIAAIVAARRSQQVRSLTLLYASPGATSGLPLKEGYSSLGVGSMGYDKQTFIQNHINLYKSLTTQPPDEGERKDYEALVRRICDRESKSGTLYSKGPNHGGAAFAGWPGLELLKDVQCPATVIQAAKDQIFGKEHGETLAKGIEKAEYVLWDDVGHELPWRIWKRMAEVFLQTWKRGDDAWVKGSDTAE</sequence>
<dbReference type="Pfam" id="PF00561">
    <property type="entry name" value="Abhydrolase_1"/>
    <property type="match status" value="1"/>
</dbReference>
<dbReference type="InterPro" id="IPR050471">
    <property type="entry name" value="AB_hydrolase"/>
</dbReference>
<dbReference type="InterPro" id="IPR000073">
    <property type="entry name" value="AB_hydrolase_1"/>
</dbReference>
<gene>
    <name evidence="2" type="ORF">B0T10DRAFT_559138</name>
</gene>
<comment type="caution">
    <text evidence="2">The sequence shown here is derived from an EMBL/GenBank/DDBJ whole genome shotgun (WGS) entry which is preliminary data.</text>
</comment>
<dbReference type="Gene3D" id="3.40.50.1820">
    <property type="entry name" value="alpha/beta hydrolase"/>
    <property type="match status" value="1"/>
</dbReference>
<accession>A0A9P8W9T6</accession>
<dbReference type="PANTHER" id="PTHR43433">
    <property type="entry name" value="HYDROLASE, ALPHA/BETA FOLD FAMILY PROTEIN"/>
    <property type="match status" value="1"/>
</dbReference>
<protein>
    <submittedName>
        <fullName evidence="2">Alpha/Beta hydrolase protein</fullName>
    </submittedName>
</protein>
<dbReference type="SUPFAM" id="SSF53474">
    <property type="entry name" value="alpha/beta-Hydrolases"/>
    <property type="match status" value="1"/>
</dbReference>
<reference evidence="2 3" key="1">
    <citation type="journal article" date="2021" name="Nat. Commun.">
        <title>Genetic determinants of endophytism in the Arabidopsis root mycobiome.</title>
        <authorList>
            <person name="Mesny F."/>
            <person name="Miyauchi S."/>
            <person name="Thiergart T."/>
            <person name="Pickel B."/>
            <person name="Atanasova L."/>
            <person name="Karlsson M."/>
            <person name="Huettel B."/>
            <person name="Barry K.W."/>
            <person name="Haridas S."/>
            <person name="Chen C."/>
            <person name="Bauer D."/>
            <person name="Andreopoulos W."/>
            <person name="Pangilinan J."/>
            <person name="LaButti K."/>
            <person name="Riley R."/>
            <person name="Lipzen A."/>
            <person name="Clum A."/>
            <person name="Drula E."/>
            <person name="Henrissat B."/>
            <person name="Kohler A."/>
            <person name="Grigoriev I.V."/>
            <person name="Martin F.M."/>
            <person name="Hacquard S."/>
        </authorList>
    </citation>
    <scope>NUCLEOTIDE SEQUENCE [LARGE SCALE GENOMIC DNA]</scope>
    <source>
        <strain evidence="2 3">MPI-CAGE-CH-0241</strain>
    </source>
</reference>
<evidence type="ECO:0000259" key="1">
    <source>
        <dbReference type="Pfam" id="PF00561"/>
    </source>
</evidence>
<name>A0A9P8W9T6_9HYPO</name>
<proteinExistence type="predicted"/>
<feature type="domain" description="AB hydrolase-1" evidence="1">
    <location>
        <begin position="28"/>
        <end position="270"/>
    </location>
</feature>
<evidence type="ECO:0000313" key="2">
    <source>
        <dbReference type="EMBL" id="KAH6893140.1"/>
    </source>
</evidence>
<organism evidence="2 3">
    <name type="scientific">Thelonectria olida</name>
    <dbReference type="NCBI Taxonomy" id="1576542"/>
    <lineage>
        <taxon>Eukaryota</taxon>
        <taxon>Fungi</taxon>
        <taxon>Dikarya</taxon>
        <taxon>Ascomycota</taxon>
        <taxon>Pezizomycotina</taxon>
        <taxon>Sordariomycetes</taxon>
        <taxon>Hypocreomycetidae</taxon>
        <taxon>Hypocreales</taxon>
        <taxon>Nectriaceae</taxon>
        <taxon>Thelonectria</taxon>
    </lineage>
</organism>
<keyword evidence="3" id="KW-1185">Reference proteome</keyword>
<dbReference type="PANTHER" id="PTHR43433:SF5">
    <property type="entry name" value="AB HYDROLASE-1 DOMAIN-CONTAINING PROTEIN"/>
    <property type="match status" value="1"/>
</dbReference>
<dbReference type="GO" id="GO:0016787">
    <property type="term" value="F:hydrolase activity"/>
    <property type="evidence" value="ECO:0007669"/>
    <property type="project" value="UniProtKB-KW"/>
</dbReference>
<keyword evidence="2" id="KW-0378">Hydrolase</keyword>
<dbReference type="InterPro" id="IPR029058">
    <property type="entry name" value="AB_hydrolase_fold"/>
</dbReference>
<dbReference type="Proteomes" id="UP000777438">
    <property type="component" value="Unassembled WGS sequence"/>
</dbReference>
<dbReference type="EMBL" id="JAGPYM010000006">
    <property type="protein sequence ID" value="KAH6893140.1"/>
    <property type="molecule type" value="Genomic_DNA"/>
</dbReference>
<evidence type="ECO:0000313" key="3">
    <source>
        <dbReference type="Proteomes" id="UP000777438"/>
    </source>
</evidence>
<dbReference type="AlphaFoldDB" id="A0A9P8W9T6"/>